<accession>A0A382LEC6</accession>
<protein>
    <submittedName>
        <fullName evidence="2">Uncharacterized protein</fullName>
    </submittedName>
</protein>
<feature type="transmembrane region" description="Helical" evidence="1">
    <location>
        <begin position="93"/>
        <end position="115"/>
    </location>
</feature>
<proteinExistence type="predicted"/>
<keyword evidence="1" id="KW-1133">Transmembrane helix</keyword>
<keyword evidence="1" id="KW-0812">Transmembrane</keyword>
<name>A0A382LEC6_9ZZZZ</name>
<reference evidence="2" key="1">
    <citation type="submission" date="2018-05" db="EMBL/GenBank/DDBJ databases">
        <authorList>
            <person name="Lanie J.A."/>
            <person name="Ng W.-L."/>
            <person name="Kazmierczak K.M."/>
            <person name="Andrzejewski T.M."/>
            <person name="Davidsen T.M."/>
            <person name="Wayne K.J."/>
            <person name="Tettelin H."/>
            <person name="Glass J.I."/>
            <person name="Rusch D."/>
            <person name="Podicherti R."/>
            <person name="Tsui H.-C.T."/>
            <person name="Winkler M.E."/>
        </authorList>
    </citation>
    <scope>NUCLEOTIDE SEQUENCE</scope>
</reference>
<gene>
    <name evidence="2" type="ORF">METZ01_LOCUS287860</name>
</gene>
<evidence type="ECO:0000313" key="2">
    <source>
        <dbReference type="EMBL" id="SVC35006.1"/>
    </source>
</evidence>
<dbReference type="EMBL" id="UINC01086489">
    <property type="protein sequence ID" value="SVC35006.1"/>
    <property type="molecule type" value="Genomic_DNA"/>
</dbReference>
<organism evidence="2">
    <name type="scientific">marine metagenome</name>
    <dbReference type="NCBI Taxonomy" id="408172"/>
    <lineage>
        <taxon>unclassified sequences</taxon>
        <taxon>metagenomes</taxon>
        <taxon>ecological metagenomes</taxon>
    </lineage>
</organism>
<evidence type="ECO:0000256" key="1">
    <source>
        <dbReference type="SAM" id="Phobius"/>
    </source>
</evidence>
<sequence length="145" mass="16171">MRVNEVTDTLFELEQWAKKQAPLFEDGASAESLSKTILQKAVHKFKGQPEPDEAKTKEMQDYMANLETKLGDEKVEKSTLQKFFGFFRSHPRWIGLGVIILMLISPMLPSIAVIGLSLEKLLSMTLAGLYAIDIASPAVKTAMEI</sequence>
<dbReference type="AlphaFoldDB" id="A0A382LEC6"/>
<keyword evidence="1" id="KW-0472">Membrane</keyword>